<protein>
    <submittedName>
        <fullName evidence="1">Uncharacterized protein</fullName>
    </submittedName>
</protein>
<accession>A0A0E9Q3F3</accession>
<dbReference type="EMBL" id="GBXM01097919">
    <property type="protein sequence ID" value="JAH10658.1"/>
    <property type="molecule type" value="Transcribed_RNA"/>
</dbReference>
<proteinExistence type="predicted"/>
<name>A0A0E9Q3F3_ANGAN</name>
<evidence type="ECO:0000313" key="1">
    <source>
        <dbReference type="EMBL" id="JAH10658.1"/>
    </source>
</evidence>
<reference evidence="1" key="1">
    <citation type="submission" date="2014-11" db="EMBL/GenBank/DDBJ databases">
        <authorList>
            <person name="Amaro Gonzalez C."/>
        </authorList>
    </citation>
    <scope>NUCLEOTIDE SEQUENCE</scope>
</reference>
<reference evidence="1" key="2">
    <citation type="journal article" date="2015" name="Fish Shellfish Immunol.">
        <title>Early steps in the European eel (Anguilla anguilla)-Vibrio vulnificus interaction in the gills: Role of the RtxA13 toxin.</title>
        <authorList>
            <person name="Callol A."/>
            <person name="Pajuelo D."/>
            <person name="Ebbesson L."/>
            <person name="Teles M."/>
            <person name="MacKenzie S."/>
            <person name="Amaro C."/>
        </authorList>
    </citation>
    <scope>NUCLEOTIDE SEQUENCE</scope>
</reference>
<sequence length="16" mass="1877">MAAFFWCVILYAIMVV</sequence>
<dbReference type="AlphaFoldDB" id="A0A0E9Q3F3"/>
<organism evidence="1">
    <name type="scientific">Anguilla anguilla</name>
    <name type="common">European freshwater eel</name>
    <name type="synonym">Muraena anguilla</name>
    <dbReference type="NCBI Taxonomy" id="7936"/>
    <lineage>
        <taxon>Eukaryota</taxon>
        <taxon>Metazoa</taxon>
        <taxon>Chordata</taxon>
        <taxon>Craniata</taxon>
        <taxon>Vertebrata</taxon>
        <taxon>Euteleostomi</taxon>
        <taxon>Actinopterygii</taxon>
        <taxon>Neopterygii</taxon>
        <taxon>Teleostei</taxon>
        <taxon>Anguilliformes</taxon>
        <taxon>Anguillidae</taxon>
        <taxon>Anguilla</taxon>
    </lineage>
</organism>